<dbReference type="GO" id="GO:0015833">
    <property type="term" value="P:peptide transport"/>
    <property type="evidence" value="ECO:0007669"/>
    <property type="project" value="TreeGrafter"/>
</dbReference>
<reference evidence="3" key="1">
    <citation type="submission" date="2022-11" db="EMBL/GenBank/DDBJ databases">
        <title>Corynebacterium sp. isolated from Penguins.</title>
        <authorList>
            <person name="Sedlar K."/>
            <person name="Svec P."/>
        </authorList>
    </citation>
    <scope>NUCLEOTIDE SEQUENCE</scope>
    <source>
        <strain evidence="3">P7374</strain>
    </source>
</reference>
<feature type="region of interest" description="Disordered" evidence="1">
    <location>
        <begin position="1"/>
        <end position="44"/>
    </location>
</feature>
<proteinExistence type="predicted"/>
<dbReference type="Gene3D" id="3.10.105.10">
    <property type="entry name" value="Dipeptide-binding Protein, Domain 3"/>
    <property type="match status" value="1"/>
</dbReference>
<dbReference type="CDD" id="cd08501">
    <property type="entry name" value="PBP2_Lpqw"/>
    <property type="match status" value="1"/>
</dbReference>
<dbReference type="EMBL" id="JAPMKU010000001">
    <property type="protein sequence ID" value="MCX7467484.1"/>
    <property type="molecule type" value="Genomic_DNA"/>
</dbReference>
<name>A0A9Q4C6T1_9CORY</name>
<evidence type="ECO:0000313" key="4">
    <source>
        <dbReference type="Proteomes" id="UP001071478"/>
    </source>
</evidence>
<sequence>MLSGCSGDSGSSGSGSTGSGSSSSTDSVEVAASDFAPTERDDIRDGGELVTAIYEIPEQQNRFHADASAPVVTIWNWYNPQIALFDGEGNYTANPNYISEVTDEIVDGNTVVTFTVVDDAKWNDGSDIDWTAFETTWRINNGESDDYTPSATDGYERITSVEEGDSPKQAVITFDGVYPWWEGLFNQIAHPALADPANYNSYLKEVHPEWGAGPYTVENIDFNRGEAVFVRNDKWWGPEGKLDRRIFRQMESQAAINAFKNGEIDVVGASSRESYATVENMDGIDLRMATRPSSGLITLNSEAGALGDIKVREAVARGLDRELLGQIRFNGTPYSETPPGSLIIYPFQEDYQDNFSAAASFDPEAAKALLEEAGWTEGSSGIREKDGEPLHLTYTLIGDNETSKAQATATQKMMKDIGIDLEIKQRPSSEFSDVYTNRDFEIFPMGFSSSDPYGVAYFGQTYNSDSQLNLSGTGTPELDEQIRELQALPTAKEQIKRANELETDAFKRYGLIPTGNGADIYAVKDGLVNTGALGFAVLPVENIGWKKD</sequence>
<dbReference type="RefSeq" id="WP_248167383.1">
    <property type="nucleotide sequence ID" value="NZ_JALNJA010000001.1"/>
</dbReference>
<dbReference type="InterPro" id="IPR000914">
    <property type="entry name" value="SBP_5_dom"/>
</dbReference>
<dbReference type="Proteomes" id="UP001071478">
    <property type="component" value="Unassembled WGS sequence"/>
</dbReference>
<dbReference type="PANTHER" id="PTHR30290:SF65">
    <property type="entry name" value="MONOACYL PHOSPHATIDYLINOSITOL TETRAMANNOSIDE-BINDING PROTEIN LPQW-RELATED"/>
    <property type="match status" value="1"/>
</dbReference>
<dbReference type="Pfam" id="PF00496">
    <property type="entry name" value="SBP_bac_5"/>
    <property type="match status" value="1"/>
</dbReference>
<evidence type="ECO:0000259" key="2">
    <source>
        <dbReference type="Pfam" id="PF00496"/>
    </source>
</evidence>
<gene>
    <name evidence="3" type="ORF">OS129_01120</name>
</gene>
<dbReference type="AlphaFoldDB" id="A0A9Q4C6T1"/>
<dbReference type="SUPFAM" id="SSF53850">
    <property type="entry name" value="Periplasmic binding protein-like II"/>
    <property type="match status" value="1"/>
</dbReference>
<accession>A0A9Q4C6T1</accession>
<dbReference type="PANTHER" id="PTHR30290">
    <property type="entry name" value="PERIPLASMIC BINDING COMPONENT OF ABC TRANSPORTER"/>
    <property type="match status" value="1"/>
</dbReference>
<feature type="domain" description="Solute-binding protein family 5" evidence="2">
    <location>
        <begin position="104"/>
        <end position="465"/>
    </location>
</feature>
<protein>
    <submittedName>
        <fullName evidence="3">ABC transporter family substrate-binding protein</fullName>
    </submittedName>
</protein>
<evidence type="ECO:0000313" key="3">
    <source>
        <dbReference type="EMBL" id="MCX7467484.1"/>
    </source>
</evidence>
<organism evidence="3 4">
    <name type="scientific">Corynebacterium pygosceleis</name>
    <dbReference type="NCBI Taxonomy" id="2800406"/>
    <lineage>
        <taxon>Bacteria</taxon>
        <taxon>Bacillati</taxon>
        <taxon>Actinomycetota</taxon>
        <taxon>Actinomycetes</taxon>
        <taxon>Mycobacteriales</taxon>
        <taxon>Corynebacteriaceae</taxon>
        <taxon>Corynebacterium</taxon>
    </lineage>
</organism>
<comment type="caution">
    <text evidence="3">The sequence shown here is derived from an EMBL/GenBank/DDBJ whole genome shotgun (WGS) entry which is preliminary data.</text>
</comment>
<dbReference type="Gene3D" id="3.90.76.10">
    <property type="entry name" value="Dipeptide-binding Protein, Domain 1"/>
    <property type="match status" value="1"/>
</dbReference>
<dbReference type="GO" id="GO:1904680">
    <property type="term" value="F:peptide transmembrane transporter activity"/>
    <property type="evidence" value="ECO:0007669"/>
    <property type="project" value="TreeGrafter"/>
</dbReference>
<dbReference type="InterPro" id="IPR039424">
    <property type="entry name" value="SBP_5"/>
</dbReference>
<evidence type="ECO:0000256" key="1">
    <source>
        <dbReference type="SAM" id="MobiDB-lite"/>
    </source>
</evidence>
<dbReference type="Gene3D" id="3.40.190.10">
    <property type="entry name" value="Periplasmic binding protein-like II"/>
    <property type="match status" value="1"/>
</dbReference>